<proteinExistence type="predicted"/>
<dbReference type="OrthoDB" id="3060589at2759"/>
<dbReference type="InParanoid" id="A0A409X837"/>
<sequence length="134" mass="14940">MARSSGPPKDPPPSSQGAQNHKLCGVVQEAAARANERHRKRTKPQPWIVRKLMIGVTLGIMGYAAYVYIRQVCLPMVWRREGAGAGRGTGVALLVVFCVLYLWMIWAYAMVHPLVFLSPSPFIILINYPYTRSA</sequence>
<feature type="transmembrane region" description="Helical" evidence="2">
    <location>
        <begin position="89"/>
        <end position="111"/>
    </location>
</feature>
<evidence type="ECO:0000256" key="2">
    <source>
        <dbReference type="SAM" id="Phobius"/>
    </source>
</evidence>
<keyword evidence="2" id="KW-1133">Transmembrane helix</keyword>
<dbReference type="STRING" id="231916.A0A409X837"/>
<accession>A0A409X837</accession>
<evidence type="ECO:0000313" key="3">
    <source>
        <dbReference type="EMBL" id="PPQ86953.1"/>
    </source>
</evidence>
<comment type="caution">
    <text evidence="3">The sequence shown here is derived from an EMBL/GenBank/DDBJ whole genome shotgun (WGS) entry which is preliminary data.</text>
</comment>
<organism evidence="3 4">
    <name type="scientific">Gymnopilus dilepis</name>
    <dbReference type="NCBI Taxonomy" id="231916"/>
    <lineage>
        <taxon>Eukaryota</taxon>
        <taxon>Fungi</taxon>
        <taxon>Dikarya</taxon>
        <taxon>Basidiomycota</taxon>
        <taxon>Agaricomycotina</taxon>
        <taxon>Agaricomycetes</taxon>
        <taxon>Agaricomycetidae</taxon>
        <taxon>Agaricales</taxon>
        <taxon>Agaricineae</taxon>
        <taxon>Hymenogastraceae</taxon>
        <taxon>Gymnopilus</taxon>
    </lineage>
</organism>
<reference evidence="3 4" key="1">
    <citation type="journal article" date="2018" name="Evol. Lett.">
        <title>Horizontal gene cluster transfer increased hallucinogenic mushroom diversity.</title>
        <authorList>
            <person name="Reynolds H.T."/>
            <person name="Vijayakumar V."/>
            <person name="Gluck-Thaler E."/>
            <person name="Korotkin H.B."/>
            <person name="Matheny P.B."/>
            <person name="Slot J.C."/>
        </authorList>
    </citation>
    <scope>NUCLEOTIDE SEQUENCE [LARGE SCALE GENOMIC DNA]</scope>
    <source>
        <strain evidence="3 4">SRW20</strain>
    </source>
</reference>
<feature type="region of interest" description="Disordered" evidence="1">
    <location>
        <begin position="1"/>
        <end position="20"/>
    </location>
</feature>
<keyword evidence="4" id="KW-1185">Reference proteome</keyword>
<name>A0A409X837_9AGAR</name>
<keyword evidence="2" id="KW-0472">Membrane</keyword>
<evidence type="ECO:0000256" key="1">
    <source>
        <dbReference type="SAM" id="MobiDB-lite"/>
    </source>
</evidence>
<dbReference type="AlphaFoldDB" id="A0A409X837"/>
<keyword evidence="2" id="KW-0812">Transmembrane</keyword>
<evidence type="ECO:0000313" key="4">
    <source>
        <dbReference type="Proteomes" id="UP000284706"/>
    </source>
</evidence>
<protein>
    <submittedName>
        <fullName evidence="3">Uncharacterized protein</fullName>
    </submittedName>
</protein>
<gene>
    <name evidence="3" type="ORF">CVT26_007908</name>
</gene>
<dbReference type="Proteomes" id="UP000284706">
    <property type="component" value="Unassembled WGS sequence"/>
</dbReference>
<feature type="transmembrane region" description="Helical" evidence="2">
    <location>
        <begin position="47"/>
        <end position="69"/>
    </location>
</feature>
<dbReference type="EMBL" id="NHYE01003983">
    <property type="protein sequence ID" value="PPQ86953.1"/>
    <property type="molecule type" value="Genomic_DNA"/>
</dbReference>